<dbReference type="Proteomes" id="UP000001072">
    <property type="component" value="Unassembled WGS sequence"/>
</dbReference>
<feature type="region of interest" description="Disordered" evidence="1">
    <location>
        <begin position="93"/>
        <end position="140"/>
    </location>
</feature>
<feature type="compositionally biased region" description="Polar residues" evidence="1">
    <location>
        <begin position="117"/>
        <end position="126"/>
    </location>
</feature>
<evidence type="ECO:0000256" key="1">
    <source>
        <dbReference type="SAM" id="MobiDB-lite"/>
    </source>
</evidence>
<dbReference type="KEGG" id="mlr:MELLADRAFT_103948"/>
<dbReference type="GeneID" id="18922123"/>
<feature type="region of interest" description="Disordered" evidence="1">
    <location>
        <begin position="360"/>
        <end position="434"/>
    </location>
</feature>
<reference evidence="3" key="1">
    <citation type="journal article" date="2011" name="Proc. Natl. Acad. Sci. U.S.A.">
        <title>Obligate biotrophy features unraveled by the genomic analysis of rust fungi.</title>
        <authorList>
            <person name="Duplessis S."/>
            <person name="Cuomo C.A."/>
            <person name="Lin Y.-C."/>
            <person name="Aerts A."/>
            <person name="Tisserant E."/>
            <person name="Veneault-Fourrey C."/>
            <person name="Joly D.L."/>
            <person name="Hacquard S."/>
            <person name="Amselem J."/>
            <person name="Cantarel B.L."/>
            <person name="Chiu R."/>
            <person name="Coutinho P.M."/>
            <person name="Feau N."/>
            <person name="Field M."/>
            <person name="Frey P."/>
            <person name="Gelhaye E."/>
            <person name="Goldberg J."/>
            <person name="Grabherr M.G."/>
            <person name="Kodira C.D."/>
            <person name="Kohler A."/>
            <person name="Kuees U."/>
            <person name="Lindquist E.A."/>
            <person name="Lucas S.M."/>
            <person name="Mago R."/>
            <person name="Mauceli E."/>
            <person name="Morin E."/>
            <person name="Murat C."/>
            <person name="Pangilinan J.L."/>
            <person name="Park R."/>
            <person name="Pearson M."/>
            <person name="Quesneville H."/>
            <person name="Rouhier N."/>
            <person name="Sakthikumar S."/>
            <person name="Salamov A.A."/>
            <person name="Schmutz J."/>
            <person name="Selles B."/>
            <person name="Shapiro H."/>
            <person name="Tanguay P."/>
            <person name="Tuskan G.A."/>
            <person name="Henrissat B."/>
            <person name="Van de Peer Y."/>
            <person name="Rouze P."/>
            <person name="Ellis J.G."/>
            <person name="Dodds P.N."/>
            <person name="Schein J.E."/>
            <person name="Zhong S."/>
            <person name="Hamelin R.C."/>
            <person name="Grigoriev I.V."/>
            <person name="Szabo L.J."/>
            <person name="Martin F."/>
        </authorList>
    </citation>
    <scope>NUCLEOTIDE SEQUENCE [LARGE SCALE GENOMIC DNA]</scope>
    <source>
        <strain evidence="3">98AG31 / pathotype 3-4-7</strain>
    </source>
</reference>
<dbReference type="InParanoid" id="F4RD34"/>
<name>F4RD34_MELLP</name>
<dbReference type="AlphaFoldDB" id="F4RD34"/>
<evidence type="ECO:0000313" key="3">
    <source>
        <dbReference type="Proteomes" id="UP000001072"/>
    </source>
</evidence>
<organism evidence="3">
    <name type="scientific">Melampsora larici-populina (strain 98AG31 / pathotype 3-4-7)</name>
    <name type="common">Poplar leaf rust fungus</name>
    <dbReference type="NCBI Taxonomy" id="747676"/>
    <lineage>
        <taxon>Eukaryota</taxon>
        <taxon>Fungi</taxon>
        <taxon>Dikarya</taxon>
        <taxon>Basidiomycota</taxon>
        <taxon>Pucciniomycotina</taxon>
        <taxon>Pucciniomycetes</taxon>
        <taxon>Pucciniales</taxon>
        <taxon>Melampsoraceae</taxon>
        <taxon>Melampsora</taxon>
    </lineage>
</organism>
<dbReference type="HOGENOM" id="CLU_015424_0_0_1"/>
<dbReference type="VEuPathDB" id="FungiDB:MELLADRAFT_103948"/>
<protein>
    <submittedName>
        <fullName evidence="2">Uncharacterized protein</fullName>
    </submittedName>
</protein>
<evidence type="ECO:0000313" key="2">
    <source>
        <dbReference type="EMBL" id="EGG09882.1"/>
    </source>
</evidence>
<proteinExistence type="predicted"/>
<accession>F4RD34</accession>
<sequence>MVNSPYIGTKYRRLAAYPTLPLPAPDGDVGLSCPDCPTAKNTSLVYGSERSDTKDIISVRCPTRHFYRTFKINQLIHEIGCINAGGKYPIPYDPSAHGPPVNSKGMTLPPPTDPIHSKSSTSTRSGPQVPCARATEGPTAEKHKVQGHSGCTHKYCKQCCLQYGTPGGCYVHRVKGGPPAQLANPANPAITPARVRVPPPANPPVAKRTRILPPQCAQSVRRVGHIVDEEGETNLATGRETVAARKESAQVIDTGKVISLHLVTSGSKSPVISQYFKDWPLAVLNDSRSLLRASQAAAGQEWTGDLVVWDEELRNWREIGVTLPHTYVLSSKNLVICLPHQFSSLAVELQDVLEGLQMGKPLVPKPQTNSNTALDKGKTPTFDKGPPPALGKGKATAIQRQPPVTRQHGAVAPAEGQSKPNGLTAGQHATSKPRARPIARLAWGGRASLLDARMARVRLWKARYGTEYHFTKQVYRYAGWVNLVGYARMFKWWQEWPAEGRDCNKENLTVAVARPYFQTEFNAVCNGAVATPNPQTPQSGSNI</sequence>
<dbReference type="RefSeq" id="XP_007406936.1">
    <property type="nucleotide sequence ID" value="XM_007406874.1"/>
</dbReference>
<keyword evidence="3" id="KW-1185">Reference proteome</keyword>
<gene>
    <name evidence="2" type="ORF">MELLADRAFT_103948</name>
</gene>
<dbReference type="EMBL" id="GL883096">
    <property type="protein sequence ID" value="EGG09882.1"/>
    <property type="molecule type" value="Genomic_DNA"/>
</dbReference>